<evidence type="ECO:0000259" key="6">
    <source>
        <dbReference type="Pfam" id="PF00386"/>
    </source>
</evidence>
<dbReference type="InterPro" id="IPR008983">
    <property type="entry name" value="Tumour_necrosis_fac-like_dom"/>
</dbReference>
<evidence type="ECO:0000256" key="3">
    <source>
        <dbReference type="ARBA" id="ARBA00022530"/>
    </source>
</evidence>
<evidence type="ECO:0000256" key="5">
    <source>
        <dbReference type="SAM" id="MobiDB-lite"/>
    </source>
</evidence>
<comment type="subcellular location">
    <subcellularLocation>
        <location evidence="1">Secreted</location>
        <location evidence="1">Extracellular space</location>
        <location evidence="1">Extracellular matrix</location>
    </subcellularLocation>
</comment>
<dbReference type="Pfam" id="PF00386">
    <property type="entry name" value="C1q"/>
    <property type="match status" value="1"/>
</dbReference>
<feature type="region of interest" description="Disordered" evidence="5">
    <location>
        <begin position="74"/>
        <end position="115"/>
    </location>
</feature>
<dbReference type="InterPro" id="IPR008160">
    <property type="entry name" value="Collagen"/>
</dbReference>
<evidence type="ECO:0000256" key="2">
    <source>
        <dbReference type="ARBA" id="ARBA00022525"/>
    </source>
</evidence>
<dbReference type="AlphaFoldDB" id="A0A672HKM9"/>
<sequence>MDGPHKDRNTRLSVVWCVCVCVCVFRPCSGLLRGSCWSGCVWLPRWSLSPAVGGLHVLPVRAWFSSAPPPATRPIRGQKGVPGLRGLPGRPGLKGDVGLPGPPGHPGPQGEKGRSSNAAVSQKCFFSYKRVISQTVMSDTNIEFNREILPDLDQQFQGESLTNGTFVCTTRGVYFFSYHMSAKSRVSLSSSLILCLFVSVSFTLKLLSDEGRRQSHQHRVESSTSHTFTGFLLPHRPELTLNPQPSANIMFYQWFNLESK</sequence>
<evidence type="ECO:0000256" key="1">
    <source>
        <dbReference type="ARBA" id="ARBA00004498"/>
    </source>
</evidence>
<dbReference type="InterPro" id="IPR050392">
    <property type="entry name" value="Collagen/C1q_domain"/>
</dbReference>
<reference evidence="7" key="2">
    <citation type="submission" date="2025-08" db="UniProtKB">
        <authorList>
            <consortium name="Ensembl"/>
        </authorList>
    </citation>
    <scope>IDENTIFICATION</scope>
</reference>
<keyword evidence="3" id="KW-0272">Extracellular matrix</keyword>
<keyword evidence="2" id="KW-0964">Secreted</keyword>
<reference evidence="7" key="3">
    <citation type="submission" date="2025-09" db="UniProtKB">
        <authorList>
            <consortium name="Ensembl"/>
        </authorList>
    </citation>
    <scope>IDENTIFICATION</scope>
</reference>
<evidence type="ECO:0000313" key="8">
    <source>
        <dbReference type="Proteomes" id="UP000472267"/>
    </source>
</evidence>
<dbReference type="Pfam" id="PF01391">
    <property type="entry name" value="Collagen"/>
    <property type="match status" value="1"/>
</dbReference>
<accession>A0A672HKM9</accession>
<keyword evidence="8" id="KW-1185">Reference proteome</keyword>
<proteinExistence type="predicted"/>
<dbReference type="Proteomes" id="UP000472267">
    <property type="component" value="Chromosome 5"/>
</dbReference>
<protein>
    <submittedName>
        <fullName evidence="7">Complement C1q B chain</fullName>
    </submittedName>
</protein>
<name>A0A672HKM9_SALFA</name>
<keyword evidence="4" id="KW-0732">Signal</keyword>
<dbReference type="InterPro" id="IPR001073">
    <property type="entry name" value="C1q_dom"/>
</dbReference>
<feature type="compositionally biased region" description="Low complexity" evidence="5">
    <location>
        <begin position="79"/>
        <end position="99"/>
    </location>
</feature>
<dbReference type="SUPFAM" id="SSF49842">
    <property type="entry name" value="TNF-like"/>
    <property type="match status" value="1"/>
</dbReference>
<dbReference type="PANTHER" id="PTHR15427:SF43">
    <property type="entry name" value="COMPLEMENT COMPONENT 1, Q SUBCOMPONENT, B CHAIN PRECURSOR"/>
    <property type="match status" value="1"/>
</dbReference>
<dbReference type="Ensembl" id="ENSSFAT00005030882.1">
    <property type="protein sequence ID" value="ENSSFAP00005029786.1"/>
    <property type="gene ID" value="ENSSFAG00005015141.1"/>
</dbReference>
<dbReference type="PANTHER" id="PTHR15427">
    <property type="entry name" value="EMILIN ELASTIN MICROFIBRIL INTERFACE-LOCATED PROTEIN ELASTIN MICROFIBRIL INTERFACER"/>
    <property type="match status" value="1"/>
</dbReference>
<evidence type="ECO:0000313" key="7">
    <source>
        <dbReference type="Ensembl" id="ENSSFAP00005029786.1"/>
    </source>
</evidence>
<organism evidence="7 8">
    <name type="scientific">Salarias fasciatus</name>
    <name type="common">Jewelled blenny</name>
    <name type="synonym">Blennius fasciatus</name>
    <dbReference type="NCBI Taxonomy" id="181472"/>
    <lineage>
        <taxon>Eukaryota</taxon>
        <taxon>Metazoa</taxon>
        <taxon>Chordata</taxon>
        <taxon>Craniata</taxon>
        <taxon>Vertebrata</taxon>
        <taxon>Euteleostomi</taxon>
        <taxon>Actinopterygii</taxon>
        <taxon>Neopterygii</taxon>
        <taxon>Teleostei</taxon>
        <taxon>Neoteleostei</taxon>
        <taxon>Acanthomorphata</taxon>
        <taxon>Ovalentaria</taxon>
        <taxon>Blenniimorphae</taxon>
        <taxon>Blenniiformes</taxon>
        <taxon>Blennioidei</taxon>
        <taxon>Blenniidae</taxon>
        <taxon>Salariinae</taxon>
        <taxon>Salarias</taxon>
    </lineage>
</organism>
<dbReference type="Gene3D" id="2.60.120.40">
    <property type="match status" value="1"/>
</dbReference>
<reference evidence="7" key="1">
    <citation type="submission" date="2019-06" db="EMBL/GenBank/DDBJ databases">
        <authorList>
            <consortium name="Wellcome Sanger Institute Data Sharing"/>
        </authorList>
    </citation>
    <scope>NUCLEOTIDE SEQUENCE [LARGE SCALE GENOMIC DNA]</scope>
</reference>
<feature type="domain" description="C1q" evidence="6">
    <location>
        <begin position="133"/>
        <end position="192"/>
    </location>
</feature>
<evidence type="ECO:0000256" key="4">
    <source>
        <dbReference type="ARBA" id="ARBA00022729"/>
    </source>
</evidence>